<protein>
    <recommendedName>
        <fullName evidence="4">Nitrogen fixation protein FixH</fullName>
    </recommendedName>
</protein>
<dbReference type="Proteomes" id="UP000643403">
    <property type="component" value="Unassembled WGS sequence"/>
</dbReference>
<dbReference type="Pfam" id="PF05751">
    <property type="entry name" value="FixH"/>
    <property type="match status" value="1"/>
</dbReference>
<sequence length="166" mass="18048">MDKRERSKWSNPVMWLLVGLPVASVVFGIGLVVIASRDSNDAVVDPVRRTAQMQVVDLGPDALAQRRKLSAVVRITGGAVEVIPVSGDFDRKAPLRLSLLHPSRSDDDRVLTLAPTETGWRVMQAVGLGNDWNLRLQPLDSSWRIDGRLPKGQQAARLAPALKGAG</sequence>
<feature type="transmembrane region" description="Helical" evidence="1">
    <location>
        <begin position="12"/>
        <end position="35"/>
    </location>
</feature>
<evidence type="ECO:0008006" key="4">
    <source>
        <dbReference type="Google" id="ProtNLM"/>
    </source>
</evidence>
<keyword evidence="1" id="KW-1133">Transmembrane helix</keyword>
<accession>A0ABQ3BVI0</accession>
<reference evidence="3" key="1">
    <citation type="journal article" date="2019" name="Int. J. Syst. Evol. Microbiol.">
        <title>The Global Catalogue of Microorganisms (GCM) 10K type strain sequencing project: providing services to taxonomists for standard genome sequencing and annotation.</title>
        <authorList>
            <consortium name="The Broad Institute Genomics Platform"/>
            <consortium name="The Broad Institute Genome Sequencing Center for Infectious Disease"/>
            <person name="Wu L."/>
            <person name="Ma J."/>
        </authorList>
    </citation>
    <scope>NUCLEOTIDE SEQUENCE [LARGE SCALE GENOMIC DNA]</scope>
    <source>
        <strain evidence="3">KCTC 22558</strain>
    </source>
</reference>
<evidence type="ECO:0000256" key="1">
    <source>
        <dbReference type="SAM" id="Phobius"/>
    </source>
</evidence>
<dbReference type="EMBL" id="BMXY01000001">
    <property type="protein sequence ID" value="GGZ59091.1"/>
    <property type="molecule type" value="Genomic_DNA"/>
</dbReference>
<evidence type="ECO:0000313" key="2">
    <source>
        <dbReference type="EMBL" id="GGZ59091.1"/>
    </source>
</evidence>
<dbReference type="InterPro" id="IPR008620">
    <property type="entry name" value="FixH"/>
</dbReference>
<keyword evidence="1" id="KW-0472">Membrane</keyword>
<evidence type="ECO:0000313" key="3">
    <source>
        <dbReference type="Proteomes" id="UP000643403"/>
    </source>
</evidence>
<name>A0ABQ3BVI0_9GAMM</name>
<organism evidence="2 3">
    <name type="scientific">Cognatilysobacter xinjiangensis</name>
    <dbReference type="NCBI Taxonomy" id="546892"/>
    <lineage>
        <taxon>Bacteria</taxon>
        <taxon>Pseudomonadati</taxon>
        <taxon>Pseudomonadota</taxon>
        <taxon>Gammaproteobacteria</taxon>
        <taxon>Lysobacterales</taxon>
        <taxon>Lysobacteraceae</taxon>
        <taxon>Cognatilysobacter</taxon>
    </lineage>
</organism>
<comment type="caution">
    <text evidence="2">The sequence shown here is derived from an EMBL/GenBank/DDBJ whole genome shotgun (WGS) entry which is preliminary data.</text>
</comment>
<gene>
    <name evidence="2" type="ORF">GCM10008101_11030</name>
</gene>
<proteinExistence type="predicted"/>
<dbReference type="RefSeq" id="WP_189447592.1">
    <property type="nucleotide sequence ID" value="NZ_BMXY01000001.1"/>
</dbReference>
<keyword evidence="3" id="KW-1185">Reference proteome</keyword>
<keyword evidence="1" id="KW-0812">Transmembrane</keyword>